<organism evidence="2 3">
    <name type="scientific">Brevibacterium samyangense</name>
    <dbReference type="NCBI Taxonomy" id="366888"/>
    <lineage>
        <taxon>Bacteria</taxon>
        <taxon>Bacillati</taxon>
        <taxon>Actinomycetota</taxon>
        <taxon>Actinomycetes</taxon>
        <taxon>Micrococcales</taxon>
        <taxon>Brevibacteriaceae</taxon>
        <taxon>Brevibacterium</taxon>
    </lineage>
</organism>
<accession>A0ABP5EN12</accession>
<reference evidence="3" key="1">
    <citation type="journal article" date="2019" name="Int. J. Syst. Evol. Microbiol.">
        <title>The Global Catalogue of Microorganisms (GCM) 10K type strain sequencing project: providing services to taxonomists for standard genome sequencing and annotation.</title>
        <authorList>
            <consortium name="The Broad Institute Genomics Platform"/>
            <consortium name="The Broad Institute Genome Sequencing Center for Infectious Disease"/>
            <person name="Wu L."/>
            <person name="Ma J."/>
        </authorList>
    </citation>
    <scope>NUCLEOTIDE SEQUENCE [LARGE SCALE GENOMIC DNA]</scope>
    <source>
        <strain evidence="3">JCM 14546</strain>
    </source>
</reference>
<gene>
    <name evidence="2" type="ORF">GCM10009755_09940</name>
</gene>
<keyword evidence="1" id="KW-1133">Transmembrane helix</keyword>
<keyword evidence="1" id="KW-0472">Membrane</keyword>
<evidence type="ECO:0000256" key="1">
    <source>
        <dbReference type="SAM" id="Phobius"/>
    </source>
</evidence>
<evidence type="ECO:0000313" key="3">
    <source>
        <dbReference type="Proteomes" id="UP001500755"/>
    </source>
</evidence>
<proteinExistence type="predicted"/>
<dbReference type="Proteomes" id="UP001500755">
    <property type="component" value="Unassembled WGS sequence"/>
</dbReference>
<keyword evidence="3" id="KW-1185">Reference proteome</keyword>
<protein>
    <submittedName>
        <fullName evidence="2">Uncharacterized protein</fullName>
    </submittedName>
</protein>
<dbReference type="EMBL" id="BAAANO010000008">
    <property type="protein sequence ID" value="GAA2002994.1"/>
    <property type="molecule type" value="Genomic_DNA"/>
</dbReference>
<dbReference type="RefSeq" id="WP_344307520.1">
    <property type="nucleotide sequence ID" value="NZ_BAAANO010000008.1"/>
</dbReference>
<comment type="caution">
    <text evidence="2">The sequence shown here is derived from an EMBL/GenBank/DDBJ whole genome shotgun (WGS) entry which is preliminary data.</text>
</comment>
<evidence type="ECO:0000313" key="2">
    <source>
        <dbReference type="EMBL" id="GAA2002994.1"/>
    </source>
</evidence>
<sequence>MKISTVLAQAAEEGHHIVNELPVDPIWYGVVAFAILMLLMLVTMSWKGISYRHK</sequence>
<keyword evidence="1" id="KW-0812">Transmembrane</keyword>
<name>A0ABP5EN12_9MICO</name>
<feature type="transmembrane region" description="Helical" evidence="1">
    <location>
        <begin position="26"/>
        <end position="46"/>
    </location>
</feature>